<dbReference type="GO" id="GO:0005829">
    <property type="term" value="C:cytosol"/>
    <property type="evidence" value="ECO:0007669"/>
    <property type="project" value="TreeGrafter"/>
</dbReference>
<dbReference type="PROSITE" id="PS00814">
    <property type="entry name" value="ADX"/>
    <property type="match status" value="1"/>
</dbReference>
<dbReference type="GO" id="GO:0046872">
    <property type="term" value="F:metal ion binding"/>
    <property type="evidence" value="ECO:0007669"/>
    <property type="project" value="UniProtKB-KW"/>
</dbReference>
<keyword evidence="2" id="KW-0001">2Fe-2S</keyword>
<sequence>MAKITYIEHDGTRHEVEAENGLTVMEAAIRNMVPGIDADCGGACACATCHVYVDEAWLEKTGERASMEESMLDFASDVQDNSRLSCQIKVSDALDGLVVRLPEQQG</sequence>
<dbReference type="GO" id="GO:0009055">
    <property type="term" value="F:electron transfer activity"/>
    <property type="evidence" value="ECO:0007669"/>
    <property type="project" value="TreeGrafter"/>
</dbReference>
<dbReference type="GO" id="GO:0140647">
    <property type="term" value="P:P450-containing electron transport chain"/>
    <property type="evidence" value="ECO:0007669"/>
    <property type="project" value="InterPro"/>
</dbReference>
<evidence type="ECO:0000259" key="7">
    <source>
        <dbReference type="PROSITE" id="PS51085"/>
    </source>
</evidence>
<keyword evidence="3" id="KW-0479">Metal-binding</keyword>
<dbReference type="InterPro" id="IPR018298">
    <property type="entry name" value="Adrenodoxin_Fe-S_BS"/>
</dbReference>
<dbReference type="Pfam" id="PF00111">
    <property type="entry name" value="Fer2"/>
    <property type="match status" value="1"/>
</dbReference>
<dbReference type="Proteomes" id="UP000308054">
    <property type="component" value="Unassembled WGS sequence"/>
</dbReference>
<dbReference type="PANTHER" id="PTHR23426:SF65">
    <property type="entry name" value="FERREDOXIN-2, MITOCHONDRIAL"/>
    <property type="match status" value="1"/>
</dbReference>
<dbReference type="AlphaFoldDB" id="A0A4S2H4F8"/>
<dbReference type="RefSeq" id="WP_135995035.1">
    <property type="nucleotide sequence ID" value="NZ_CP071057.1"/>
</dbReference>
<keyword evidence="5" id="KW-0411">Iron-sulfur</keyword>
<dbReference type="InterPro" id="IPR012675">
    <property type="entry name" value="Beta-grasp_dom_sf"/>
</dbReference>
<comment type="cofactor">
    <cofactor evidence="6">
        <name>[2Fe-2S] cluster</name>
        <dbReference type="ChEBI" id="CHEBI:190135"/>
    </cofactor>
</comment>
<reference evidence="8 9" key="1">
    <citation type="journal article" date="2017" name="Int. J. Syst. Evol. Microbiol.">
        <title>Marinicauda algicola sp. nov., isolated from a marine red alga Rhodosorus marinus.</title>
        <authorList>
            <person name="Jeong S.E."/>
            <person name="Jeon S.H."/>
            <person name="Chun B.H."/>
            <person name="Kim D.W."/>
            <person name="Jeon C.O."/>
        </authorList>
    </citation>
    <scope>NUCLEOTIDE SEQUENCE [LARGE SCALE GENOMIC DNA]</scope>
    <source>
        <strain evidence="8 9">JCM 31718</strain>
    </source>
</reference>
<feature type="domain" description="2Fe-2S ferredoxin-type" evidence="7">
    <location>
        <begin position="2"/>
        <end position="105"/>
    </location>
</feature>
<dbReference type="GO" id="GO:0051537">
    <property type="term" value="F:2 iron, 2 sulfur cluster binding"/>
    <property type="evidence" value="ECO:0007669"/>
    <property type="project" value="UniProtKB-KW"/>
</dbReference>
<dbReference type="CDD" id="cd00207">
    <property type="entry name" value="fer2"/>
    <property type="match status" value="1"/>
</dbReference>
<keyword evidence="4" id="KW-0408">Iron</keyword>
<comment type="similarity">
    <text evidence="1">Belongs to the adrenodoxin/putidaredoxin family.</text>
</comment>
<dbReference type="PANTHER" id="PTHR23426">
    <property type="entry name" value="FERREDOXIN/ADRENODOXIN"/>
    <property type="match status" value="1"/>
</dbReference>
<gene>
    <name evidence="8" type="ORF">E5163_05295</name>
</gene>
<protein>
    <submittedName>
        <fullName evidence="8">2Fe-2S iron-sulfur cluster binding domain-containing protein</fullName>
    </submittedName>
</protein>
<evidence type="ECO:0000256" key="4">
    <source>
        <dbReference type="ARBA" id="ARBA00023004"/>
    </source>
</evidence>
<dbReference type="OrthoDB" id="9799640at2"/>
<name>A0A4S2H4F8_9PROT</name>
<keyword evidence="9" id="KW-1185">Reference proteome</keyword>
<dbReference type="Gene3D" id="3.10.20.30">
    <property type="match status" value="1"/>
</dbReference>
<proteinExistence type="inferred from homology"/>
<dbReference type="InterPro" id="IPR001055">
    <property type="entry name" value="Adrenodoxin-like"/>
</dbReference>
<dbReference type="EMBL" id="SRXW01000001">
    <property type="protein sequence ID" value="TGY90537.1"/>
    <property type="molecule type" value="Genomic_DNA"/>
</dbReference>
<evidence type="ECO:0000313" key="8">
    <source>
        <dbReference type="EMBL" id="TGY90537.1"/>
    </source>
</evidence>
<dbReference type="InterPro" id="IPR001041">
    <property type="entry name" value="2Fe-2S_ferredoxin-type"/>
</dbReference>
<dbReference type="SUPFAM" id="SSF54292">
    <property type="entry name" value="2Fe-2S ferredoxin-like"/>
    <property type="match status" value="1"/>
</dbReference>
<organism evidence="8 9">
    <name type="scientific">Marinicauda algicola</name>
    <dbReference type="NCBI Taxonomy" id="2029849"/>
    <lineage>
        <taxon>Bacteria</taxon>
        <taxon>Pseudomonadati</taxon>
        <taxon>Pseudomonadota</taxon>
        <taxon>Alphaproteobacteria</taxon>
        <taxon>Maricaulales</taxon>
        <taxon>Maricaulaceae</taxon>
        <taxon>Marinicauda</taxon>
    </lineage>
</organism>
<accession>A0A4S2H4F8</accession>
<dbReference type="PROSITE" id="PS51085">
    <property type="entry name" value="2FE2S_FER_2"/>
    <property type="match status" value="1"/>
</dbReference>
<evidence type="ECO:0000256" key="6">
    <source>
        <dbReference type="ARBA" id="ARBA00034078"/>
    </source>
</evidence>
<evidence type="ECO:0000256" key="2">
    <source>
        <dbReference type="ARBA" id="ARBA00022714"/>
    </source>
</evidence>
<dbReference type="PRINTS" id="PR00355">
    <property type="entry name" value="ADRENODOXIN"/>
</dbReference>
<dbReference type="InterPro" id="IPR036010">
    <property type="entry name" value="2Fe-2S_ferredoxin-like_sf"/>
</dbReference>
<evidence type="ECO:0000313" key="9">
    <source>
        <dbReference type="Proteomes" id="UP000308054"/>
    </source>
</evidence>
<evidence type="ECO:0000256" key="3">
    <source>
        <dbReference type="ARBA" id="ARBA00022723"/>
    </source>
</evidence>
<comment type="caution">
    <text evidence="8">The sequence shown here is derived from an EMBL/GenBank/DDBJ whole genome shotgun (WGS) entry which is preliminary data.</text>
</comment>
<evidence type="ECO:0000256" key="1">
    <source>
        <dbReference type="ARBA" id="ARBA00010914"/>
    </source>
</evidence>
<evidence type="ECO:0000256" key="5">
    <source>
        <dbReference type="ARBA" id="ARBA00023014"/>
    </source>
</evidence>